<dbReference type="Gene3D" id="3.40.1260.10">
    <property type="entry name" value="DsrEFH-like"/>
    <property type="match status" value="1"/>
</dbReference>
<dbReference type="SUPFAM" id="SSF75169">
    <property type="entry name" value="DsrEFH-like"/>
    <property type="match status" value="1"/>
</dbReference>
<accession>A0ABT8A5R2</accession>
<gene>
    <name evidence="1" type="ORF">QWZ14_12065</name>
</gene>
<dbReference type="InterPro" id="IPR027396">
    <property type="entry name" value="DsrEFH-like"/>
</dbReference>
<evidence type="ECO:0000313" key="2">
    <source>
        <dbReference type="Proteomes" id="UP001529369"/>
    </source>
</evidence>
<sequence length="170" mass="18408">MTNLGRRGLSGLIAAGGVLAVQTARAAPKEVEPRSIEKEADAAAAYHLDFGDPKRYSQMLDNARNHLAAYDYDTMALRIVFVAHAAGIKFFLKTLDGTPWAGETLDPDFVARLNGIAAFGLQVLLCRLTFEKNNIPLDQARTEAWIQSVPSGIATVSALQNKGFSYIKIG</sequence>
<proteinExistence type="predicted"/>
<organism evidence="1 2">
    <name type="scientific">Paeniroseomonas aquatica</name>
    <dbReference type="NCBI Taxonomy" id="373043"/>
    <lineage>
        <taxon>Bacteria</taxon>
        <taxon>Pseudomonadati</taxon>
        <taxon>Pseudomonadota</taxon>
        <taxon>Alphaproteobacteria</taxon>
        <taxon>Acetobacterales</taxon>
        <taxon>Acetobacteraceae</taxon>
        <taxon>Paeniroseomonas</taxon>
    </lineage>
</organism>
<dbReference type="Pfam" id="PF02635">
    <property type="entry name" value="DsrE"/>
    <property type="match status" value="1"/>
</dbReference>
<name>A0ABT8A5R2_9PROT</name>
<reference evidence="2" key="1">
    <citation type="journal article" date="2019" name="Int. J. Syst. Evol. Microbiol.">
        <title>The Global Catalogue of Microorganisms (GCM) 10K type strain sequencing project: providing services to taxonomists for standard genome sequencing and annotation.</title>
        <authorList>
            <consortium name="The Broad Institute Genomics Platform"/>
            <consortium name="The Broad Institute Genome Sequencing Center for Infectious Disease"/>
            <person name="Wu L."/>
            <person name="Ma J."/>
        </authorList>
    </citation>
    <scope>NUCLEOTIDE SEQUENCE [LARGE SCALE GENOMIC DNA]</scope>
    <source>
        <strain evidence="2">CECT 7131</strain>
    </source>
</reference>
<dbReference type="PANTHER" id="PTHR37691:SF1">
    <property type="entry name" value="BLR3518 PROTEIN"/>
    <property type="match status" value="1"/>
</dbReference>
<dbReference type="InterPro" id="IPR003787">
    <property type="entry name" value="Sulphur_relay_DsrE/F-like"/>
</dbReference>
<dbReference type="RefSeq" id="WP_290316921.1">
    <property type="nucleotide sequence ID" value="NZ_JAUFPN010000128.1"/>
</dbReference>
<keyword evidence="2" id="KW-1185">Reference proteome</keyword>
<dbReference type="EMBL" id="JAUFPN010000128">
    <property type="protein sequence ID" value="MDN3565097.1"/>
    <property type="molecule type" value="Genomic_DNA"/>
</dbReference>
<dbReference type="PANTHER" id="PTHR37691">
    <property type="entry name" value="BLR3518 PROTEIN"/>
    <property type="match status" value="1"/>
</dbReference>
<protein>
    <submittedName>
        <fullName evidence="1">DsrE family protein</fullName>
    </submittedName>
</protein>
<comment type="caution">
    <text evidence="1">The sequence shown here is derived from an EMBL/GenBank/DDBJ whole genome shotgun (WGS) entry which is preliminary data.</text>
</comment>
<dbReference type="Proteomes" id="UP001529369">
    <property type="component" value="Unassembled WGS sequence"/>
</dbReference>
<evidence type="ECO:0000313" key="1">
    <source>
        <dbReference type="EMBL" id="MDN3565097.1"/>
    </source>
</evidence>